<sequence length="121" mass="14368">MGAYNPDDAPFKPDDLSKSRCRFQITNLQNIKFWCTLWGDYSAQFLRFLEVPRQNLVIVLLQLGRINKRFAGDTKGVSSTLHFTKLLLDDHIRDIEEFRERYILFLIEFAIHIYNCIQIRL</sequence>
<gene>
    <name evidence="1" type="ORF">CEPIT_LOCUS39343</name>
</gene>
<reference evidence="1" key="1">
    <citation type="submission" date="2022-07" db="EMBL/GenBank/DDBJ databases">
        <authorList>
            <person name="Macas J."/>
            <person name="Novak P."/>
            <person name="Neumann P."/>
        </authorList>
    </citation>
    <scope>NUCLEOTIDE SEQUENCE</scope>
</reference>
<comment type="caution">
    <text evidence="1">The sequence shown here is derived from an EMBL/GenBank/DDBJ whole genome shotgun (WGS) entry which is preliminary data.</text>
</comment>
<organism evidence="1 2">
    <name type="scientific">Cuscuta epithymum</name>
    <dbReference type="NCBI Taxonomy" id="186058"/>
    <lineage>
        <taxon>Eukaryota</taxon>
        <taxon>Viridiplantae</taxon>
        <taxon>Streptophyta</taxon>
        <taxon>Embryophyta</taxon>
        <taxon>Tracheophyta</taxon>
        <taxon>Spermatophyta</taxon>
        <taxon>Magnoliopsida</taxon>
        <taxon>eudicotyledons</taxon>
        <taxon>Gunneridae</taxon>
        <taxon>Pentapetalae</taxon>
        <taxon>asterids</taxon>
        <taxon>lamiids</taxon>
        <taxon>Solanales</taxon>
        <taxon>Convolvulaceae</taxon>
        <taxon>Cuscuteae</taxon>
        <taxon>Cuscuta</taxon>
        <taxon>Cuscuta subgen. Cuscuta</taxon>
    </lineage>
</organism>
<evidence type="ECO:0000313" key="2">
    <source>
        <dbReference type="Proteomes" id="UP001152523"/>
    </source>
</evidence>
<name>A0AAV0G1D1_9ASTE</name>
<dbReference type="InterPro" id="IPR012340">
    <property type="entry name" value="NA-bd_OB-fold"/>
</dbReference>
<protein>
    <submittedName>
        <fullName evidence="1">Uncharacterized protein</fullName>
    </submittedName>
</protein>
<dbReference type="Gene3D" id="2.40.50.140">
    <property type="entry name" value="Nucleic acid-binding proteins"/>
    <property type="match status" value="1"/>
</dbReference>
<dbReference type="Proteomes" id="UP001152523">
    <property type="component" value="Unassembled WGS sequence"/>
</dbReference>
<keyword evidence="2" id="KW-1185">Reference proteome</keyword>
<dbReference type="CDD" id="cd04481">
    <property type="entry name" value="RPA1_DBD_B_like"/>
    <property type="match status" value="1"/>
</dbReference>
<dbReference type="EMBL" id="CAMAPF010001033">
    <property type="protein sequence ID" value="CAH9141711.1"/>
    <property type="molecule type" value="Genomic_DNA"/>
</dbReference>
<evidence type="ECO:0000313" key="1">
    <source>
        <dbReference type="EMBL" id="CAH9141711.1"/>
    </source>
</evidence>
<proteinExistence type="predicted"/>
<accession>A0AAV0G1D1</accession>
<dbReference type="AlphaFoldDB" id="A0AAV0G1D1"/>